<protein>
    <submittedName>
        <fullName evidence="8">Cell wall-associated hydrolase, NlpC family</fullName>
    </submittedName>
</protein>
<evidence type="ECO:0000256" key="4">
    <source>
        <dbReference type="ARBA" id="ARBA00022807"/>
    </source>
</evidence>
<dbReference type="SUPFAM" id="SSF54001">
    <property type="entry name" value="Cysteine proteinases"/>
    <property type="match status" value="1"/>
</dbReference>
<dbReference type="PROSITE" id="PS51935">
    <property type="entry name" value="NLPC_P60"/>
    <property type="match status" value="1"/>
</dbReference>
<dbReference type="STRING" id="1121325.SAMN04515677_103462"/>
<feature type="domain" description="SH3b" evidence="6">
    <location>
        <begin position="27"/>
        <end position="90"/>
    </location>
</feature>
<evidence type="ECO:0000256" key="3">
    <source>
        <dbReference type="ARBA" id="ARBA00022801"/>
    </source>
</evidence>
<dbReference type="InterPro" id="IPR003646">
    <property type="entry name" value="SH3-like_bac-type"/>
</dbReference>
<feature type="domain" description="NlpC/P60" evidence="7">
    <location>
        <begin position="331"/>
        <end position="455"/>
    </location>
</feature>
<dbReference type="Gene3D" id="3.90.1720.10">
    <property type="entry name" value="endopeptidase domain like (from Nostoc punctiforme)"/>
    <property type="match status" value="1"/>
</dbReference>
<keyword evidence="9" id="KW-1185">Reference proteome</keyword>
<evidence type="ECO:0000256" key="2">
    <source>
        <dbReference type="ARBA" id="ARBA00022670"/>
    </source>
</evidence>
<sequence length="455" mass="47169">MVKKNIVMSIGLSTVALTMGATNAYANESGIVTTDVLNVRSAPGTSNSIIGKLYRGNTVDILDSSNGWYKVKLSNGTTGWASNDYIKIGGSESGSGEESISGYGTVTADALNVRSGAGTSHSIVGKLYRNNSVELIAKSNGWYKVKLSSGKIGWASADYISLGGSGGNSGGSGEESVSGYGTVTTSALNVRSGAGTSYSIVGKLYKNNSVELIAKSNGWYKVKLSNGQVGWASADYISLGGSGGNSGGSGEESVSGYGTVTASSLNVRSGAGTSYSVIATLQRNQTVELIAKSNGWYKVKLSSGKIGWASSDYISLGGNPGGGDENEKPSTNAREAVVNLAKQQLGKPYVWGAEGPSSFDCSGLTYYVYKNAAGVNLPRTSREQSGYGTTVSRSNLQPGDLIFSSTDGSGSVSHVGIYIGNGEMIHAPKPGDVVKRTNINTSYWNGVYLWAKRVL</sequence>
<evidence type="ECO:0000259" key="7">
    <source>
        <dbReference type="PROSITE" id="PS51935"/>
    </source>
</evidence>
<keyword evidence="4" id="KW-0788">Thiol protease</keyword>
<comment type="similarity">
    <text evidence="1">Belongs to the peptidase C40 family.</text>
</comment>
<evidence type="ECO:0000313" key="9">
    <source>
        <dbReference type="Proteomes" id="UP000199068"/>
    </source>
</evidence>
<dbReference type="Pfam" id="PF08239">
    <property type="entry name" value="SH3_3"/>
    <property type="match status" value="4"/>
</dbReference>
<dbReference type="Gene3D" id="2.30.30.40">
    <property type="entry name" value="SH3 Domains"/>
    <property type="match status" value="4"/>
</dbReference>
<reference evidence="8 9" key="1">
    <citation type="submission" date="2016-10" db="EMBL/GenBank/DDBJ databases">
        <authorList>
            <person name="de Groot N.N."/>
        </authorList>
    </citation>
    <scope>NUCLEOTIDE SEQUENCE [LARGE SCALE GENOMIC DNA]</scope>
    <source>
        <strain evidence="8 9">DSM 797</strain>
    </source>
</reference>
<keyword evidence="5" id="KW-0732">Signal</keyword>
<dbReference type="PANTHER" id="PTHR34408:SF1">
    <property type="entry name" value="GLYCOSYL HYDROLASE FAMILY 19 DOMAIN-CONTAINING PROTEIN HI_1415"/>
    <property type="match status" value="1"/>
</dbReference>
<keyword evidence="3 8" id="KW-0378">Hydrolase</keyword>
<evidence type="ECO:0000256" key="5">
    <source>
        <dbReference type="SAM" id="SignalP"/>
    </source>
</evidence>
<keyword evidence="2" id="KW-0645">Protease</keyword>
<proteinExistence type="inferred from homology"/>
<dbReference type="EMBL" id="FNGW01000003">
    <property type="protein sequence ID" value="SDL81052.1"/>
    <property type="molecule type" value="Genomic_DNA"/>
</dbReference>
<feature type="chain" id="PRO_5011758950" evidence="5">
    <location>
        <begin position="27"/>
        <end position="455"/>
    </location>
</feature>
<dbReference type="InterPro" id="IPR038765">
    <property type="entry name" value="Papain-like_cys_pep_sf"/>
</dbReference>
<dbReference type="SMART" id="SM00287">
    <property type="entry name" value="SH3b"/>
    <property type="match status" value="4"/>
</dbReference>
<organism evidence="8 9">
    <name type="scientific">Romboutsia lituseburensis DSM 797</name>
    <dbReference type="NCBI Taxonomy" id="1121325"/>
    <lineage>
        <taxon>Bacteria</taxon>
        <taxon>Bacillati</taxon>
        <taxon>Bacillota</taxon>
        <taxon>Clostridia</taxon>
        <taxon>Peptostreptococcales</taxon>
        <taxon>Peptostreptococcaceae</taxon>
        <taxon>Romboutsia</taxon>
    </lineage>
</organism>
<evidence type="ECO:0000313" key="8">
    <source>
        <dbReference type="EMBL" id="SDL81052.1"/>
    </source>
</evidence>
<evidence type="ECO:0000259" key="6">
    <source>
        <dbReference type="PROSITE" id="PS51781"/>
    </source>
</evidence>
<dbReference type="GO" id="GO:0008234">
    <property type="term" value="F:cysteine-type peptidase activity"/>
    <property type="evidence" value="ECO:0007669"/>
    <property type="project" value="UniProtKB-KW"/>
</dbReference>
<dbReference type="PROSITE" id="PS51781">
    <property type="entry name" value="SH3B"/>
    <property type="match status" value="4"/>
</dbReference>
<feature type="domain" description="SH3b" evidence="6">
    <location>
        <begin position="255"/>
        <end position="318"/>
    </location>
</feature>
<feature type="signal peptide" evidence="5">
    <location>
        <begin position="1"/>
        <end position="26"/>
    </location>
</feature>
<dbReference type="AlphaFoldDB" id="A0A1G9N3F3"/>
<dbReference type="Pfam" id="PF00877">
    <property type="entry name" value="NLPC_P60"/>
    <property type="match status" value="1"/>
</dbReference>
<feature type="domain" description="SH3b" evidence="6">
    <location>
        <begin position="178"/>
        <end position="241"/>
    </location>
</feature>
<feature type="domain" description="SH3b" evidence="6">
    <location>
        <begin position="101"/>
        <end position="164"/>
    </location>
</feature>
<accession>A0A1G9N3F3</accession>
<dbReference type="RefSeq" id="WP_092725168.1">
    <property type="nucleotide sequence ID" value="NZ_FNGW01000003.1"/>
</dbReference>
<name>A0A1G9N3F3_9FIRM</name>
<dbReference type="InterPro" id="IPR000064">
    <property type="entry name" value="NLP_P60_dom"/>
</dbReference>
<dbReference type="InterPro" id="IPR052354">
    <property type="entry name" value="Cell_Wall_Dynamics_Protein"/>
</dbReference>
<dbReference type="PANTHER" id="PTHR34408">
    <property type="entry name" value="FAMILY PROTEIN, PUTATIVE-RELATED"/>
    <property type="match status" value="1"/>
</dbReference>
<dbReference type="Proteomes" id="UP000199068">
    <property type="component" value="Unassembled WGS sequence"/>
</dbReference>
<evidence type="ECO:0000256" key="1">
    <source>
        <dbReference type="ARBA" id="ARBA00007074"/>
    </source>
</evidence>
<dbReference type="GO" id="GO:0006508">
    <property type="term" value="P:proteolysis"/>
    <property type="evidence" value="ECO:0007669"/>
    <property type="project" value="UniProtKB-KW"/>
</dbReference>
<gene>
    <name evidence="8" type="ORF">SAMN04515677_103462</name>
</gene>